<evidence type="ECO:0000313" key="3">
    <source>
        <dbReference type="Proteomes" id="UP000473887"/>
    </source>
</evidence>
<name>A0A846HWD9_CLOBO</name>
<dbReference type="InterPro" id="IPR001387">
    <property type="entry name" value="Cro/C1-type_HTH"/>
</dbReference>
<dbReference type="EMBL" id="SGKC01000013">
    <property type="protein sequence ID" value="NEZ91981.1"/>
    <property type="molecule type" value="Genomic_DNA"/>
</dbReference>
<dbReference type="Proteomes" id="UP000473887">
    <property type="component" value="Unassembled WGS sequence"/>
</dbReference>
<evidence type="ECO:0000259" key="1">
    <source>
        <dbReference type="PROSITE" id="PS50943"/>
    </source>
</evidence>
<evidence type="ECO:0000313" key="2">
    <source>
        <dbReference type="EMBL" id="NEZ91981.1"/>
    </source>
</evidence>
<feature type="domain" description="HTH cro/C1-type" evidence="1">
    <location>
        <begin position="24"/>
        <end position="62"/>
    </location>
</feature>
<gene>
    <name evidence="2" type="ORF">EXM69_08475</name>
</gene>
<dbReference type="AlphaFoldDB" id="A0A846HWD9"/>
<dbReference type="GO" id="GO:0003677">
    <property type="term" value="F:DNA binding"/>
    <property type="evidence" value="ECO:0007669"/>
    <property type="project" value="InterPro"/>
</dbReference>
<dbReference type="Pfam" id="PF01381">
    <property type="entry name" value="HTH_3"/>
    <property type="match status" value="1"/>
</dbReference>
<dbReference type="SUPFAM" id="SSF47413">
    <property type="entry name" value="lambda repressor-like DNA-binding domains"/>
    <property type="match status" value="1"/>
</dbReference>
<comment type="caution">
    <text evidence="2">The sequence shown here is derived from an EMBL/GenBank/DDBJ whole genome shotgun (WGS) entry which is preliminary data.</text>
</comment>
<dbReference type="RefSeq" id="WP_045905087.1">
    <property type="nucleotide sequence ID" value="NZ_JACBBB010000002.1"/>
</dbReference>
<sequence>MENKISLYVDKLVKEGTTITEIIKKSNIGRTSFYDIMNGKQVPKLDTANKIATALNVDIKELFPELKE</sequence>
<dbReference type="Gene3D" id="1.10.260.40">
    <property type="entry name" value="lambda repressor-like DNA-binding domains"/>
    <property type="match status" value="1"/>
</dbReference>
<dbReference type="InterPro" id="IPR010982">
    <property type="entry name" value="Lambda_DNA-bd_dom_sf"/>
</dbReference>
<accession>A0A846HWD9</accession>
<dbReference type="CDD" id="cd00093">
    <property type="entry name" value="HTH_XRE"/>
    <property type="match status" value="1"/>
</dbReference>
<organism evidence="2 3">
    <name type="scientific">Clostridium botulinum</name>
    <dbReference type="NCBI Taxonomy" id="1491"/>
    <lineage>
        <taxon>Bacteria</taxon>
        <taxon>Bacillati</taxon>
        <taxon>Bacillota</taxon>
        <taxon>Clostridia</taxon>
        <taxon>Eubacteriales</taxon>
        <taxon>Clostridiaceae</taxon>
        <taxon>Clostridium</taxon>
    </lineage>
</organism>
<proteinExistence type="predicted"/>
<protein>
    <submittedName>
        <fullName evidence="2">XRE family transcriptional regulator</fullName>
    </submittedName>
</protein>
<dbReference type="PROSITE" id="PS50943">
    <property type="entry name" value="HTH_CROC1"/>
    <property type="match status" value="1"/>
</dbReference>
<reference evidence="2 3" key="1">
    <citation type="submission" date="2019-02" db="EMBL/GenBank/DDBJ databases">
        <title>Genome sequencing of Clostridium botulinum clinical isolates.</title>
        <authorList>
            <person name="Brunt J."/>
            <person name="Van Vliet A.H.M."/>
            <person name="Stringer S.C."/>
            <person name="Grant K.A."/>
            <person name="Carter A.C."/>
            <person name="Peck M.W."/>
        </authorList>
    </citation>
    <scope>NUCLEOTIDE SEQUENCE [LARGE SCALE GENOMIC DNA]</scope>
    <source>
        <strain evidence="2 3">H142660711</strain>
    </source>
</reference>